<dbReference type="PANTHER" id="PTHR43420:SF41">
    <property type="entry name" value="IAA ACETYLTRANSFERASE"/>
    <property type="match status" value="1"/>
</dbReference>
<evidence type="ECO:0000313" key="5">
    <source>
        <dbReference type="Proteomes" id="UP001596989"/>
    </source>
</evidence>
<comment type="caution">
    <text evidence="4">The sequence shown here is derived from an EMBL/GenBank/DDBJ whole genome shotgun (WGS) entry which is preliminary data.</text>
</comment>
<dbReference type="CDD" id="cd04301">
    <property type="entry name" value="NAT_SF"/>
    <property type="match status" value="1"/>
</dbReference>
<dbReference type="PROSITE" id="PS51186">
    <property type="entry name" value="GNAT"/>
    <property type="match status" value="1"/>
</dbReference>
<dbReference type="Proteomes" id="UP001596989">
    <property type="component" value="Unassembled WGS sequence"/>
</dbReference>
<gene>
    <name evidence="4" type="ORF">ACFQ2I_06640</name>
</gene>
<dbReference type="InterPro" id="IPR016181">
    <property type="entry name" value="Acyl_CoA_acyltransferase"/>
</dbReference>
<evidence type="ECO:0000259" key="3">
    <source>
        <dbReference type="PROSITE" id="PS51186"/>
    </source>
</evidence>
<proteinExistence type="predicted"/>
<dbReference type="Pfam" id="PF00583">
    <property type="entry name" value="Acetyltransf_1"/>
    <property type="match status" value="1"/>
</dbReference>
<accession>A0ABW3HNI6</accession>
<dbReference type="InterPro" id="IPR000182">
    <property type="entry name" value="GNAT_dom"/>
</dbReference>
<keyword evidence="2" id="KW-0012">Acyltransferase</keyword>
<dbReference type="RefSeq" id="WP_377562912.1">
    <property type="nucleotide sequence ID" value="NZ_JBHTJZ010000005.1"/>
</dbReference>
<evidence type="ECO:0000256" key="1">
    <source>
        <dbReference type="ARBA" id="ARBA00022679"/>
    </source>
</evidence>
<reference evidence="5" key="1">
    <citation type="journal article" date="2019" name="Int. J. Syst. Evol. Microbiol.">
        <title>The Global Catalogue of Microorganisms (GCM) 10K type strain sequencing project: providing services to taxonomists for standard genome sequencing and annotation.</title>
        <authorList>
            <consortium name="The Broad Institute Genomics Platform"/>
            <consortium name="The Broad Institute Genome Sequencing Center for Infectious Disease"/>
            <person name="Wu L."/>
            <person name="Ma J."/>
        </authorList>
    </citation>
    <scope>NUCLEOTIDE SEQUENCE [LARGE SCALE GENOMIC DNA]</scope>
    <source>
        <strain evidence="5">CCUG 59129</strain>
    </source>
</reference>
<dbReference type="EMBL" id="JBHTJZ010000005">
    <property type="protein sequence ID" value="MFD0959066.1"/>
    <property type="molecule type" value="Genomic_DNA"/>
</dbReference>
<name>A0ABW3HNI6_9BACL</name>
<keyword evidence="1" id="KW-0808">Transferase</keyword>
<dbReference type="InterPro" id="IPR050680">
    <property type="entry name" value="YpeA/RimI_acetyltransf"/>
</dbReference>
<evidence type="ECO:0000256" key="2">
    <source>
        <dbReference type="ARBA" id="ARBA00023315"/>
    </source>
</evidence>
<dbReference type="Gene3D" id="3.40.630.30">
    <property type="match status" value="1"/>
</dbReference>
<protein>
    <submittedName>
        <fullName evidence="4">GNAT family N-acetyltransferase</fullName>
    </submittedName>
</protein>
<dbReference type="PANTHER" id="PTHR43420">
    <property type="entry name" value="ACETYLTRANSFERASE"/>
    <property type="match status" value="1"/>
</dbReference>
<dbReference type="SUPFAM" id="SSF55729">
    <property type="entry name" value="Acyl-CoA N-acyltransferases (Nat)"/>
    <property type="match status" value="1"/>
</dbReference>
<evidence type="ECO:0000313" key="4">
    <source>
        <dbReference type="EMBL" id="MFD0959066.1"/>
    </source>
</evidence>
<feature type="domain" description="N-acetyltransferase" evidence="3">
    <location>
        <begin position="1"/>
        <end position="157"/>
    </location>
</feature>
<sequence length="157" mass="17845">MEYAEILRVEQLAVGDEPPYELLLLADPSKALVDTYLQRGICCLAYLGDKLVGQYLLLESEPGVMEIVNIAVDESYQGKGIGKLLIHHAIQEAARMKAAVLEIGTGNSSINQLLLYQKCGFRLHRIDHDFFVRHYEEEIIENGIRCRDMIRLRMPLD</sequence>
<keyword evidence="5" id="KW-1185">Reference proteome</keyword>
<organism evidence="4 5">
    <name type="scientific">Paenibacillus chungangensis</name>
    <dbReference type="NCBI Taxonomy" id="696535"/>
    <lineage>
        <taxon>Bacteria</taxon>
        <taxon>Bacillati</taxon>
        <taxon>Bacillota</taxon>
        <taxon>Bacilli</taxon>
        <taxon>Bacillales</taxon>
        <taxon>Paenibacillaceae</taxon>
        <taxon>Paenibacillus</taxon>
    </lineage>
</organism>